<name>A0A1S8TWP2_9CLOT</name>
<organism evidence="1 2">
    <name type="scientific">Clostridium puniceum</name>
    <dbReference type="NCBI Taxonomy" id="29367"/>
    <lineage>
        <taxon>Bacteria</taxon>
        <taxon>Bacillati</taxon>
        <taxon>Bacillota</taxon>
        <taxon>Clostridia</taxon>
        <taxon>Eubacteriales</taxon>
        <taxon>Clostridiaceae</taxon>
        <taxon>Clostridium</taxon>
    </lineage>
</organism>
<dbReference type="RefSeq" id="WP_077845810.1">
    <property type="nucleotide sequence ID" value="NZ_LZZM01000029.1"/>
</dbReference>
<dbReference type="OrthoDB" id="1905276at2"/>
<dbReference type="EMBL" id="LZZM01000029">
    <property type="protein sequence ID" value="OOM82131.1"/>
    <property type="molecule type" value="Genomic_DNA"/>
</dbReference>
<reference evidence="1 2" key="1">
    <citation type="submission" date="2016-05" db="EMBL/GenBank/DDBJ databases">
        <title>Microbial solvent formation.</title>
        <authorList>
            <person name="Poehlein A."/>
            <person name="Montoya Solano J.D."/>
            <person name="Flitsch S."/>
            <person name="Krabben P."/>
            <person name="Duerre P."/>
            <person name="Daniel R."/>
        </authorList>
    </citation>
    <scope>NUCLEOTIDE SEQUENCE [LARGE SCALE GENOMIC DNA]</scope>
    <source>
        <strain evidence="1 2">DSM 2619</strain>
    </source>
</reference>
<proteinExistence type="predicted"/>
<keyword evidence="2" id="KW-1185">Reference proteome</keyword>
<evidence type="ECO:0000313" key="1">
    <source>
        <dbReference type="EMBL" id="OOM82131.1"/>
    </source>
</evidence>
<gene>
    <name evidence="1" type="ORF">CLPUN_05100</name>
</gene>
<evidence type="ECO:0000313" key="2">
    <source>
        <dbReference type="Proteomes" id="UP000190890"/>
    </source>
</evidence>
<dbReference type="AlphaFoldDB" id="A0A1S8TWP2"/>
<dbReference type="Proteomes" id="UP000190890">
    <property type="component" value="Unassembled WGS sequence"/>
</dbReference>
<accession>A0A1S8TWP2</accession>
<comment type="caution">
    <text evidence="1">The sequence shown here is derived from an EMBL/GenBank/DDBJ whole genome shotgun (WGS) entry which is preliminary data.</text>
</comment>
<sequence length="100" mass="11812">MLENLLPKCSITYNKETLNEFQRAKDEAFTKADGTKTLAQKFLNWNKEWTGEKIYISEIRTKCEINSEEWKNVKKNKTVKAILEKCTRVREGKEYYLVGN</sequence>
<protein>
    <submittedName>
        <fullName evidence="1">Uncharacterized protein</fullName>
    </submittedName>
</protein>